<keyword evidence="6" id="KW-1185">Reference proteome</keyword>
<organism evidence="5 6">
    <name type="scientific">Deinococcus lacus</name>
    <dbReference type="NCBI Taxonomy" id="392561"/>
    <lineage>
        <taxon>Bacteria</taxon>
        <taxon>Thermotogati</taxon>
        <taxon>Deinococcota</taxon>
        <taxon>Deinococci</taxon>
        <taxon>Deinococcales</taxon>
        <taxon>Deinococcaceae</taxon>
        <taxon>Deinococcus</taxon>
    </lineage>
</organism>
<proteinExistence type="predicted"/>
<dbReference type="SMART" id="SM00347">
    <property type="entry name" value="HTH_MARR"/>
    <property type="match status" value="1"/>
</dbReference>
<dbReference type="PROSITE" id="PS50995">
    <property type="entry name" value="HTH_MARR_2"/>
    <property type="match status" value="1"/>
</dbReference>
<evidence type="ECO:0000259" key="4">
    <source>
        <dbReference type="PROSITE" id="PS50995"/>
    </source>
</evidence>
<feature type="domain" description="HTH marR-type" evidence="4">
    <location>
        <begin position="8"/>
        <end position="140"/>
    </location>
</feature>
<evidence type="ECO:0000256" key="3">
    <source>
        <dbReference type="ARBA" id="ARBA00023163"/>
    </source>
</evidence>
<keyword evidence="2" id="KW-0238">DNA-binding</keyword>
<gene>
    <name evidence="5" type="ORF">ACFP81_12460</name>
</gene>
<sequence length="145" mass="16096">MTSGPSYSLQLLAAIWTLWQSLAADGAARLREECGLDLKEFIAAGYLRCRAYQPAELASDMQMPRYEVSRLLRSLEDKGFVGRTRRSTDGRQVTVQLTPSGHAAWERGIRTVEDVTEPYLSGLDAAKREDLMLTLAGLVRPHSPS</sequence>
<evidence type="ECO:0000313" key="6">
    <source>
        <dbReference type="Proteomes" id="UP001596297"/>
    </source>
</evidence>
<keyword evidence="3" id="KW-0804">Transcription</keyword>
<dbReference type="EMBL" id="JBHSWD010000002">
    <property type="protein sequence ID" value="MFC6592727.1"/>
    <property type="molecule type" value="Genomic_DNA"/>
</dbReference>
<protein>
    <submittedName>
        <fullName evidence="5">MarR family winged helix-turn-helix transcriptional regulator</fullName>
    </submittedName>
</protein>
<comment type="caution">
    <text evidence="5">The sequence shown here is derived from an EMBL/GenBank/DDBJ whole genome shotgun (WGS) entry which is preliminary data.</text>
</comment>
<dbReference type="InterPro" id="IPR036388">
    <property type="entry name" value="WH-like_DNA-bd_sf"/>
</dbReference>
<name>A0ABW1YHR9_9DEIO</name>
<reference evidence="6" key="1">
    <citation type="journal article" date="2019" name="Int. J. Syst. Evol. Microbiol.">
        <title>The Global Catalogue of Microorganisms (GCM) 10K type strain sequencing project: providing services to taxonomists for standard genome sequencing and annotation.</title>
        <authorList>
            <consortium name="The Broad Institute Genomics Platform"/>
            <consortium name="The Broad Institute Genome Sequencing Center for Infectious Disease"/>
            <person name="Wu L."/>
            <person name="Ma J."/>
        </authorList>
    </citation>
    <scope>NUCLEOTIDE SEQUENCE [LARGE SCALE GENOMIC DNA]</scope>
    <source>
        <strain evidence="6">CGMCC 1.15772</strain>
    </source>
</reference>
<evidence type="ECO:0000256" key="2">
    <source>
        <dbReference type="ARBA" id="ARBA00023125"/>
    </source>
</evidence>
<dbReference type="PANTHER" id="PTHR33164">
    <property type="entry name" value="TRANSCRIPTIONAL REGULATOR, MARR FAMILY"/>
    <property type="match status" value="1"/>
</dbReference>
<keyword evidence="1" id="KW-0805">Transcription regulation</keyword>
<dbReference type="RefSeq" id="WP_380083846.1">
    <property type="nucleotide sequence ID" value="NZ_JBHSWD010000002.1"/>
</dbReference>
<dbReference type="PRINTS" id="PR00598">
    <property type="entry name" value="HTHMARR"/>
</dbReference>
<dbReference type="InterPro" id="IPR000835">
    <property type="entry name" value="HTH_MarR-typ"/>
</dbReference>
<dbReference type="InterPro" id="IPR055166">
    <property type="entry name" value="Transc_reg_Sar_Rot_HTH"/>
</dbReference>
<evidence type="ECO:0000313" key="5">
    <source>
        <dbReference type="EMBL" id="MFC6592727.1"/>
    </source>
</evidence>
<dbReference type="Gene3D" id="1.10.10.10">
    <property type="entry name" value="Winged helix-like DNA-binding domain superfamily/Winged helix DNA-binding domain"/>
    <property type="match status" value="1"/>
</dbReference>
<dbReference type="Pfam" id="PF22381">
    <property type="entry name" value="Staph_reg_Sar_Rot"/>
    <property type="match status" value="1"/>
</dbReference>
<dbReference type="InterPro" id="IPR039422">
    <property type="entry name" value="MarR/SlyA-like"/>
</dbReference>
<accession>A0ABW1YHR9</accession>
<evidence type="ECO:0000256" key="1">
    <source>
        <dbReference type="ARBA" id="ARBA00023015"/>
    </source>
</evidence>
<dbReference type="SUPFAM" id="SSF46785">
    <property type="entry name" value="Winged helix' DNA-binding domain"/>
    <property type="match status" value="1"/>
</dbReference>
<dbReference type="Proteomes" id="UP001596297">
    <property type="component" value="Unassembled WGS sequence"/>
</dbReference>
<dbReference type="InterPro" id="IPR036390">
    <property type="entry name" value="WH_DNA-bd_sf"/>
</dbReference>
<dbReference type="PANTHER" id="PTHR33164:SF43">
    <property type="entry name" value="HTH-TYPE TRANSCRIPTIONAL REPRESSOR YETL"/>
    <property type="match status" value="1"/>
</dbReference>